<organism evidence="1 2">
    <name type="scientific">Aphis craccivora</name>
    <name type="common">Cowpea aphid</name>
    <dbReference type="NCBI Taxonomy" id="307492"/>
    <lineage>
        <taxon>Eukaryota</taxon>
        <taxon>Metazoa</taxon>
        <taxon>Ecdysozoa</taxon>
        <taxon>Arthropoda</taxon>
        <taxon>Hexapoda</taxon>
        <taxon>Insecta</taxon>
        <taxon>Pterygota</taxon>
        <taxon>Neoptera</taxon>
        <taxon>Paraneoptera</taxon>
        <taxon>Hemiptera</taxon>
        <taxon>Sternorrhyncha</taxon>
        <taxon>Aphidomorpha</taxon>
        <taxon>Aphidoidea</taxon>
        <taxon>Aphididae</taxon>
        <taxon>Aphidini</taxon>
        <taxon>Aphis</taxon>
        <taxon>Aphis</taxon>
    </lineage>
</organism>
<accession>A0A6G0YNJ3</accession>
<evidence type="ECO:0000313" key="1">
    <source>
        <dbReference type="EMBL" id="KAF0758938.1"/>
    </source>
</evidence>
<evidence type="ECO:0000313" key="2">
    <source>
        <dbReference type="Proteomes" id="UP000478052"/>
    </source>
</evidence>
<name>A0A6G0YNJ3_APHCR</name>
<protein>
    <submittedName>
        <fullName evidence="1">Uncharacterized protein</fullName>
    </submittedName>
</protein>
<dbReference type="AlphaFoldDB" id="A0A6G0YNJ3"/>
<reference evidence="1 2" key="1">
    <citation type="submission" date="2019-08" db="EMBL/GenBank/DDBJ databases">
        <title>Whole genome of Aphis craccivora.</title>
        <authorList>
            <person name="Voronova N.V."/>
            <person name="Shulinski R.S."/>
            <person name="Bandarenka Y.V."/>
            <person name="Zhorov D.G."/>
            <person name="Warner D."/>
        </authorList>
    </citation>
    <scope>NUCLEOTIDE SEQUENCE [LARGE SCALE GENOMIC DNA]</scope>
    <source>
        <strain evidence="1">180601</strain>
        <tissue evidence="1">Whole Body</tissue>
    </source>
</reference>
<proteinExistence type="predicted"/>
<comment type="caution">
    <text evidence="1">The sequence shown here is derived from an EMBL/GenBank/DDBJ whole genome shotgun (WGS) entry which is preliminary data.</text>
</comment>
<dbReference type="EMBL" id="VUJU01003154">
    <property type="protein sequence ID" value="KAF0758938.1"/>
    <property type="molecule type" value="Genomic_DNA"/>
</dbReference>
<feature type="non-terminal residue" evidence="1">
    <location>
        <position position="53"/>
    </location>
</feature>
<dbReference type="Proteomes" id="UP000478052">
    <property type="component" value="Unassembled WGS sequence"/>
</dbReference>
<sequence length="53" mass="6225">MTLHTRHRLPGGPCPKIVIQDQGLYQFSEFFIFKKYLKSSAQDLITDKQTNKR</sequence>
<gene>
    <name evidence="1" type="ORF">FWK35_00031609</name>
</gene>
<keyword evidence="2" id="KW-1185">Reference proteome</keyword>